<dbReference type="InterPro" id="IPR036890">
    <property type="entry name" value="HATPase_C_sf"/>
</dbReference>
<dbReference type="SMART" id="SM00448">
    <property type="entry name" value="REC"/>
    <property type="match status" value="1"/>
</dbReference>
<evidence type="ECO:0000256" key="6">
    <source>
        <dbReference type="ARBA" id="ARBA00023012"/>
    </source>
</evidence>
<evidence type="ECO:0000259" key="11">
    <source>
        <dbReference type="PROSITE" id="PS50113"/>
    </source>
</evidence>
<dbReference type="GO" id="GO:0006355">
    <property type="term" value="P:regulation of DNA-templated transcription"/>
    <property type="evidence" value="ECO:0007669"/>
    <property type="project" value="InterPro"/>
</dbReference>
<keyword evidence="4" id="KW-0808">Transferase</keyword>
<proteinExistence type="predicted"/>
<dbReference type="InterPro" id="IPR013767">
    <property type="entry name" value="PAS_fold"/>
</dbReference>
<dbReference type="Pfam" id="PF00989">
    <property type="entry name" value="PAS"/>
    <property type="match status" value="2"/>
</dbReference>
<dbReference type="PROSITE" id="PS50110">
    <property type="entry name" value="RESPONSE_REGULATORY"/>
    <property type="match status" value="1"/>
</dbReference>
<dbReference type="STRING" id="1172194.WQQ_20350"/>
<dbReference type="PRINTS" id="PR00344">
    <property type="entry name" value="BCTRLSENSOR"/>
</dbReference>
<reference evidence="12 13" key="1">
    <citation type="journal article" date="2012" name="J. Bacteriol.">
        <title>Genome Sequence of n-Alkane-Degrading Hydrocarboniphaga effusa Strain AP103T (ATCC BAA-332T).</title>
        <authorList>
            <person name="Chang H.K."/>
            <person name="Zylstra G.J."/>
            <person name="Chae J.C."/>
        </authorList>
    </citation>
    <scope>NUCLEOTIDE SEQUENCE [LARGE SCALE GENOMIC DNA]</scope>
    <source>
        <strain evidence="12 13">AP103</strain>
    </source>
</reference>
<dbReference type="CDD" id="cd00082">
    <property type="entry name" value="HisKA"/>
    <property type="match status" value="1"/>
</dbReference>
<evidence type="ECO:0000256" key="5">
    <source>
        <dbReference type="ARBA" id="ARBA00022777"/>
    </source>
</evidence>
<dbReference type="SUPFAM" id="SSF47384">
    <property type="entry name" value="Homodimeric domain of signal transducing histidine kinase"/>
    <property type="match status" value="1"/>
</dbReference>
<feature type="domain" description="Response regulatory" evidence="9">
    <location>
        <begin position="704"/>
        <end position="822"/>
    </location>
</feature>
<dbReference type="CDD" id="cd16922">
    <property type="entry name" value="HATPase_EvgS-ArcB-TorS-like"/>
    <property type="match status" value="1"/>
</dbReference>
<dbReference type="SMART" id="SM00387">
    <property type="entry name" value="HATPase_c"/>
    <property type="match status" value="1"/>
</dbReference>
<dbReference type="SUPFAM" id="SSF55785">
    <property type="entry name" value="PYP-like sensor domain (PAS domain)"/>
    <property type="match status" value="2"/>
</dbReference>
<dbReference type="SMART" id="SM00086">
    <property type="entry name" value="PAC"/>
    <property type="match status" value="1"/>
</dbReference>
<dbReference type="InterPro" id="IPR005467">
    <property type="entry name" value="His_kinase_dom"/>
</dbReference>
<protein>
    <recommendedName>
        <fullName evidence="2">histidine kinase</fullName>
        <ecNumber evidence="2">2.7.13.3</ecNumber>
    </recommendedName>
</protein>
<keyword evidence="3 7" id="KW-0597">Phosphoprotein</keyword>
<evidence type="ECO:0000259" key="9">
    <source>
        <dbReference type="PROSITE" id="PS50110"/>
    </source>
</evidence>
<dbReference type="SUPFAM" id="SSF52172">
    <property type="entry name" value="CheY-like"/>
    <property type="match status" value="1"/>
</dbReference>
<dbReference type="Gene3D" id="3.40.50.2300">
    <property type="match status" value="1"/>
</dbReference>
<gene>
    <name evidence="12" type="ORF">WQQ_20350</name>
</gene>
<dbReference type="PANTHER" id="PTHR43547">
    <property type="entry name" value="TWO-COMPONENT HISTIDINE KINASE"/>
    <property type="match status" value="1"/>
</dbReference>
<evidence type="ECO:0000259" key="8">
    <source>
        <dbReference type="PROSITE" id="PS50109"/>
    </source>
</evidence>
<comment type="caution">
    <text evidence="12">The sequence shown here is derived from an EMBL/GenBank/DDBJ whole genome shotgun (WGS) entry which is preliminary data.</text>
</comment>
<dbReference type="NCBIfam" id="TIGR00229">
    <property type="entry name" value="sensory_box"/>
    <property type="match status" value="1"/>
</dbReference>
<dbReference type="InterPro" id="IPR001610">
    <property type="entry name" value="PAC"/>
</dbReference>
<dbReference type="Pfam" id="PF00512">
    <property type="entry name" value="HisKA"/>
    <property type="match status" value="1"/>
</dbReference>
<dbReference type="InterPro" id="IPR029016">
    <property type="entry name" value="GAF-like_dom_sf"/>
</dbReference>
<evidence type="ECO:0000313" key="12">
    <source>
        <dbReference type="EMBL" id="EIT71898.1"/>
    </source>
</evidence>
<dbReference type="InterPro" id="IPR001789">
    <property type="entry name" value="Sig_transdc_resp-reg_receiver"/>
</dbReference>
<dbReference type="FunFam" id="3.30.565.10:FF:000010">
    <property type="entry name" value="Sensor histidine kinase RcsC"/>
    <property type="match status" value="1"/>
</dbReference>
<dbReference type="Pfam" id="PF02518">
    <property type="entry name" value="HATPase_c"/>
    <property type="match status" value="1"/>
</dbReference>
<dbReference type="InterPro" id="IPR011006">
    <property type="entry name" value="CheY-like_superfamily"/>
</dbReference>
<dbReference type="AlphaFoldDB" id="I8TDX2"/>
<dbReference type="PROSITE" id="PS50113">
    <property type="entry name" value="PAC"/>
    <property type="match status" value="1"/>
</dbReference>
<dbReference type="PATRIC" id="fig|1172194.4.peg.1971"/>
<dbReference type="InterPro" id="IPR003594">
    <property type="entry name" value="HATPase_dom"/>
</dbReference>
<dbReference type="SMART" id="SM00091">
    <property type="entry name" value="PAS"/>
    <property type="match status" value="2"/>
</dbReference>
<dbReference type="Proteomes" id="UP000003704">
    <property type="component" value="Unassembled WGS sequence"/>
</dbReference>
<dbReference type="PROSITE" id="PS50112">
    <property type="entry name" value="PAS"/>
    <property type="match status" value="2"/>
</dbReference>
<dbReference type="InterPro" id="IPR003018">
    <property type="entry name" value="GAF"/>
</dbReference>
<evidence type="ECO:0000256" key="4">
    <source>
        <dbReference type="ARBA" id="ARBA00022679"/>
    </source>
</evidence>
<feature type="domain" description="PAC" evidence="11">
    <location>
        <begin position="195"/>
        <end position="247"/>
    </location>
</feature>
<keyword evidence="5" id="KW-0418">Kinase</keyword>
<evidence type="ECO:0000256" key="7">
    <source>
        <dbReference type="PROSITE-ProRule" id="PRU00169"/>
    </source>
</evidence>
<dbReference type="InterPro" id="IPR036097">
    <property type="entry name" value="HisK_dim/P_sf"/>
</dbReference>
<dbReference type="SMART" id="SM00388">
    <property type="entry name" value="HisKA"/>
    <property type="match status" value="1"/>
</dbReference>
<dbReference type="Gene3D" id="1.10.287.130">
    <property type="match status" value="1"/>
</dbReference>
<dbReference type="SUPFAM" id="SSF55781">
    <property type="entry name" value="GAF domain-like"/>
    <property type="match status" value="1"/>
</dbReference>
<dbReference type="InterPro" id="IPR035965">
    <property type="entry name" value="PAS-like_dom_sf"/>
</dbReference>
<dbReference type="CDD" id="cd00130">
    <property type="entry name" value="PAS"/>
    <property type="match status" value="2"/>
</dbReference>
<feature type="modified residue" description="4-aspartylphosphate" evidence="7">
    <location>
        <position position="753"/>
    </location>
</feature>
<accession>I8TDX2</accession>
<dbReference type="InterPro" id="IPR000014">
    <property type="entry name" value="PAS"/>
</dbReference>
<evidence type="ECO:0000256" key="3">
    <source>
        <dbReference type="ARBA" id="ARBA00022553"/>
    </source>
</evidence>
<dbReference type="PANTHER" id="PTHR43547:SF2">
    <property type="entry name" value="HYBRID SIGNAL TRANSDUCTION HISTIDINE KINASE C"/>
    <property type="match status" value="1"/>
</dbReference>
<dbReference type="EC" id="2.7.13.3" evidence="2"/>
<evidence type="ECO:0000259" key="10">
    <source>
        <dbReference type="PROSITE" id="PS50112"/>
    </source>
</evidence>
<dbReference type="SMART" id="SM00065">
    <property type="entry name" value="GAF"/>
    <property type="match status" value="1"/>
</dbReference>
<sequence>MMASERTLQVNSMAAATESDSPFAFAPEAVISADASGMIIGCNRAAQTLLGRSESEMVGQPIEAIGLAIPLPYAGSGLTRQVIKGDGTATVAQISTWLQGHGGNEIRHILLRLPSKVPQSLADARLAAIVASSDDAIISKTLESVITSWNDAAQRLFGYSEQEALGKSILMLIPEEYAHEEDMILSRLRVGERIEHYETVRQTKDGRRIEVSLTVSPIRDENGVIVGASKIARDVTDRRAAERALREETQALELINQTGMQLASELDLQVLLQNVTDASTQLTGAQFGAFFYNNVGEQGNDYLLYTLSGAPRSAFENFGHPRATALFGPTFRGEPPIRLHDVLEDPRYGLSAPHFGMPRGHLPVRSYLAIPVVSRSSAVIGGLFFGHPEPGIFTERAERVVVGIAAQAAIAIDNARLYEAMRSASAERENLLESERAARSHAERMSALKDEFLATLSHELRTPLNAILGWAQVLRHSDKGKQDFMQGLDAIERNARVQTQLIEDLLDMSRITSGKVRLDIQPVTPMAFIQAAVDAVRPAADAKGIRLELILDPLAGPVSGDPGRLQQVIWNLLSNAIKFTPRGGKVQVVLERVNSHIEISVADNGAGISPDFVPHVFERFRQGDASTTRSHGGLGLGLSIAKHMIELHGGNIRAKSPGIGMGATFTVLLPVTIVHRQVDERREHPRSANVSSTDYKTVDLTGISVLLLDDEPDARELVARLLRDCGAEVRVAADAYQAIALLRETKPSVLISDIGMPEIDGYEFLWRVRALTEVEGSKVPAVALTAFARSEDRTKALRAGFIAHVAKPVEPSELVATIATVAGHRFN</sequence>
<dbReference type="Gene3D" id="3.30.565.10">
    <property type="entry name" value="Histidine kinase-like ATPase, C-terminal domain"/>
    <property type="match status" value="1"/>
</dbReference>
<keyword evidence="13" id="KW-1185">Reference proteome</keyword>
<dbReference type="PROSITE" id="PS50109">
    <property type="entry name" value="HIS_KIN"/>
    <property type="match status" value="1"/>
</dbReference>
<dbReference type="InterPro" id="IPR000700">
    <property type="entry name" value="PAS-assoc_C"/>
</dbReference>
<dbReference type="GO" id="GO:0000155">
    <property type="term" value="F:phosphorelay sensor kinase activity"/>
    <property type="evidence" value="ECO:0007669"/>
    <property type="project" value="InterPro"/>
</dbReference>
<feature type="domain" description="Histidine kinase" evidence="8">
    <location>
        <begin position="455"/>
        <end position="673"/>
    </location>
</feature>
<dbReference type="Gene3D" id="3.30.450.40">
    <property type="match status" value="1"/>
</dbReference>
<dbReference type="Gene3D" id="3.30.450.20">
    <property type="entry name" value="PAS domain"/>
    <property type="match status" value="2"/>
</dbReference>
<feature type="domain" description="PAS" evidence="10">
    <location>
        <begin position="122"/>
        <end position="182"/>
    </location>
</feature>
<evidence type="ECO:0000256" key="2">
    <source>
        <dbReference type="ARBA" id="ARBA00012438"/>
    </source>
</evidence>
<dbReference type="InterPro" id="IPR003661">
    <property type="entry name" value="HisK_dim/P_dom"/>
</dbReference>
<feature type="domain" description="PAS" evidence="10">
    <location>
        <begin position="26"/>
        <end position="60"/>
    </location>
</feature>
<dbReference type="CDD" id="cd17580">
    <property type="entry name" value="REC_2_DhkD-like"/>
    <property type="match status" value="1"/>
</dbReference>
<dbReference type="OrthoDB" id="9768069at2"/>
<comment type="catalytic activity">
    <reaction evidence="1">
        <text>ATP + protein L-histidine = ADP + protein N-phospho-L-histidine.</text>
        <dbReference type="EC" id="2.7.13.3"/>
    </reaction>
</comment>
<dbReference type="InterPro" id="IPR004358">
    <property type="entry name" value="Sig_transdc_His_kin-like_C"/>
</dbReference>
<name>I8TDX2_9GAMM</name>
<keyword evidence="6" id="KW-0902">Two-component regulatory system</keyword>
<dbReference type="Pfam" id="PF13185">
    <property type="entry name" value="GAF_2"/>
    <property type="match status" value="1"/>
</dbReference>
<evidence type="ECO:0000313" key="13">
    <source>
        <dbReference type="Proteomes" id="UP000003704"/>
    </source>
</evidence>
<evidence type="ECO:0000256" key="1">
    <source>
        <dbReference type="ARBA" id="ARBA00000085"/>
    </source>
</evidence>
<dbReference type="Pfam" id="PF00072">
    <property type="entry name" value="Response_reg"/>
    <property type="match status" value="1"/>
</dbReference>
<dbReference type="EMBL" id="AKGD01000001">
    <property type="protein sequence ID" value="EIT71898.1"/>
    <property type="molecule type" value="Genomic_DNA"/>
</dbReference>
<dbReference type="SUPFAM" id="SSF55874">
    <property type="entry name" value="ATPase domain of HSP90 chaperone/DNA topoisomerase II/histidine kinase"/>
    <property type="match status" value="1"/>
</dbReference>
<organism evidence="12 13">
    <name type="scientific">Hydrocarboniphaga effusa AP103</name>
    <dbReference type="NCBI Taxonomy" id="1172194"/>
    <lineage>
        <taxon>Bacteria</taxon>
        <taxon>Pseudomonadati</taxon>
        <taxon>Pseudomonadota</taxon>
        <taxon>Gammaproteobacteria</taxon>
        <taxon>Nevskiales</taxon>
        <taxon>Nevskiaceae</taxon>
        <taxon>Hydrocarboniphaga</taxon>
    </lineage>
</organism>